<name>A0ABW5UTH7_9MICO</name>
<dbReference type="SUPFAM" id="SSF48150">
    <property type="entry name" value="DNA-glycosylase"/>
    <property type="match status" value="1"/>
</dbReference>
<dbReference type="PANTHER" id="PTHR43003">
    <property type="entry name" value="DNA-3-METHYLADENINE GLYCOSYLASE"/>
    <property type="match status" value="1"/>
</dbReference>
<keyword evidence="3" id="KW-0227">DNA damage</keyword>
<dbReference type="EMBL" id="JBHUNE010000001">
    <property type="protein sequence ID" value="MFD2756931.1"/>
    <property type="molecule type" value="Genomic_DNA"/>
</dbReference>
<evidence type="ECO:0000256" key="2">
    <source>
        <dbReference type="ARBA" id="ARBA00012000"/>
    </source>
</evidence>
<comment type="caution">
    <text evidence="5">The sequence shown here is derived from an EMBL/GenBank/DDBJ whole genome shotgun (WGS) entry which is preliminary data.</text>
</comment>
<protein>
    <recommendedName>
        <fullName evidence="2">DNA-3-methyladenine glycosylase II</fullName>
        <ecNumber evidence="2">3.2.2.21</ecNumber>
    </recommendedName>
</protein>
<dbReference type="Gene3D" id="1.10.340.30">
    <property type="entry name" value="Hypothetical protein, domain 2"/>
    <property type="match status" value="1"/>
</dbReference>
<evidence type="ECO:0000313" key="5">
    <source>
        <dbReference type="EMBL" id="MFD2756931.1"/>
    </source>
</evidence>
<evidence type="ECO:0000256" key="3">
    <source>
        <dbReference type="ARBA" id="ARBA00022763"/>
    </source>
</evidence>
<comment type="catalytic activity">
    <reaction evidence="1">
        <text>Hydrolysis of alkylated DNA, releasing 3-methyladenine, 3-methylguanine, 7-methylguanine and 7-methyladenine.</text>
        <dbReference type="EC" id="3.2.2.21"/>
    </reaction>
</comment>
<dbReference type="CDD" id="cd00056">
    <property type="entry name" value="ENDO3c"/>
    <property type="match status" value="1"/>
</dbReference>
<keyword evidence="4" id="KW-0234">DNA repair</keyword>
<evidence type="ECO:0000313" key="6">
    <source>
        <dbReference type="Proteomes" id="UP001597492"/>
    </source>
</evidence>
<dbReference type="Proteomes" id="UP001597492">
    <property type="component" value="Unassembled WGS sequence"/>
</dbReference>
<dbReference type="InterPro" id="IPR011257">
    <property type="entry name" value="DNA_glycosylase"/>
</dbReference>
<keyword evidence="6" id="KW-1185">Reference proteome</keyword>
<organism evidence="5 6">
    <name type="scientific">Gulosibacter faecalis</name>
    <dbReference type="NCBI Taxonomy" id="272240"/>
    <lineage>
        <taxon>Bacteria</taxon>
        <taxon>Bacillati</taxon>
        <taxon>Actinomycetota</taxon>
        <taxon>Actinomycetes</taxon>
        <taxon>Micrococcales</taxon>
        <taxon>Microbacteriaceae</taxon>
        <taxon>Gulosibacter</taxon>
    </lineage>
</organism>
<evidence type="ECO:0000256" key="1">
    <source>
        <dbReference type="ARBA" id="ARBA00000086"/>
    </source>
</evidence>
<reference evidence="6" key="1">
    <citation type="journal article" date="2019" name="Int. J. Syst. Evol. Microbiol.">
        <title>The Global Catalogue of Microorganisms (GCM) 10K type strain sequencing project: providing services to taxonomists for standard genome sequencing and annotation.</title>
        <authorList>
            <consortium name="The Broad Institute Genomics Platform"/>
            <consortium name="The Broad Institute Genome Sequencing Center for Infectious Disease"/>
            <person name="Wu L."/>
            <person name="Ma J."/>
        </authorList>
    </citation>
    <scope>NUCLEOTIDE SEQUENCE [LARGE SCALE GENOMIC DNA]</scope>
    <source>
        <strain evidence="6">TISTR 1514</strain>
    </source>
</reference>
<dbReference type="PANTHER" id="PTHR43003:SF6">
    <property type="entry name" value="DNA GLYCOSYLASE"/>
    <property type="match status" value="1"/>
</dbReference>
<dbReference type="EC" id="3.2.2.21" evidence="2"/>
<dbReference type="InterPro" id="IPR051912">
    <property type="entry name" value="Alkylbase_DNA_Glycosylase/TA"/>
</dbReference>
<proteinExistence type="predicted"/>
<accession>A0ABW5UTH7</accession>
<dbReference type="InterPro" id="IPR003265">
    <property type="entry name" value="HhH-GPD_domain"/>
</dbReference>
<evidence type="ECO:0000256" key="4">
    <source>
        <dbReference type="ARBA" id="ARBA00023204"/>
    </source>
</evidence>
<gene>
    <name evidence="5" type="ORF">ACFSW7_00880</name>
</gene>
<dbReference type="RefSeq" id="WP_026339770.1">
    <property type="nucleotide sequence ID" value="NZ_JBHUNE010000001.1"/>
</dbReference>
<sequence length="310" mass="33800">MHVSDAELTWRPPHPTDLGLTLSSLQHGAGDPTFLWLTKGADALLARRFDGGPATLRVRSLPGGELRATAWGPGAAAAVAQAPALCGDADDDRAFAPLLPEIAAAHRRRAGMRTPRSGAVFAELVPVVLEQRVIVDQAKASYRELVYRHGEAAPGPLPEAVARRMRVSPAAEEWRRVPSWEWHRAGVDPARSRTVVRLAERASALDRLARLPAAEARERLESLPGVGVWTSAEVAQRALGDADAVSVGDYHLRKHVGHALEGRDFSDAEMLAALEPWRGQRFRAVRLLLAAGPRRPRRGARLEKVDYRAF</sequence>